<dbReference type="Proteomes" id="UP000823674">
    <property type="component" value="Chromosome A10"/>
</dbReference>
<sequence>MACLKLGSKSEVFHLSGHTWVCSTGLKPDVVIQVQDQTFHLHKFPLLSRSGYLEALFSKASETASHHAQLHDIPGGPDTFLHVANFCYGVRIEVTAENVVSLRCAAEYLQMSENYGNANLIYLTESFLNDDVCTNWEDSIRALESCAKKLLPIAEELGIVSRCISSLAIKASYAEDKSLFNWPISAPETTTTTLWNGIQTKSTSGSNWWFNDVSSFLDFTIYKRFIQTVASRGVKADVVAASVTHYAKRNLPLLGCSRHGGSSSSDEGTNYGDDVYYSHDDQRSLLEEIVELLPSEKRVASTRFLLRLLRTSMVLHASAVTQDSLERKIGVQLDEAGLEDLLIPNMGYSAETLYDIDSVQRILDHFMLTFDSSSRCYNNAHPWLTEYEREQLCLLMNCQKLSLEACTHAAQNERLPVRVIVQVLFFEQMRLRTSIAELDMDTNSSNEETTGKNPELEGGSKTKGNAKMGIKEMKERVYELEKECTSMKQDLYKLVKPKEERNFFSKIFGLKCKTKTSPCGGKGKGGEEDALLMIRETKN</sequence>
<protein>
    <recommendedName>
        <fullName evidence="9">BTB domain-containing protein</fullName>
    </recommendedName>
</protein>
<keyword evidence="2" id="KW-0833">Ubl conjugation pathway</keyword>
<proteinExistence type="inferred from homology"/>
<evidence type="ECO:0000256" key="3">
    <source>
        <dbReference type="PROSITE-ProRule" id="PRU00982"/>
    </source>
</evidence>
<comment type="pathway">
    <text evidence="1">Protein modification; protein ubiquitination.</text>
</comment>
<organism evidence="7 8">
    <name type="scientific">Brassica rapa subsp. trilocularis</name>
    <dbReference type="NCBI Taxonomy" id="1813537"/>
    <lineage>
        <taxon>Eukaryota</taxon>
        <taxon>Viridiplantae</taxon>
        <taxon>Streptophyta</taxon>
        <taxon>Embryophyta</taxon>
        <taxon>Tracheophyta</taxon>
        <taxon>Spermatophyta</taxon>
        <taxon>Magnoliopsida</taxon>
        <taxon>eudicotyledons</taxon>
        <taxon>Gunneridae</taxon>
        <taxon>Pentapetalae</taxon>
        <taxon>rosids</taxon>
        <taxon>malvids</taxon>
        <taxon>Brassicales</taxon>
        <taxon>Brassicaceae</taxon>
        <taxon>Brassiceae</taxon>
        <taxon>Brassica</taxon>
    </lineage>
</organism>
<dbReference type="InterPro" id="IPR043454">
    <property type="entry name" value="NPH3/RPT2-like"/>
</dbReference>
<dbReference type="SUPFAM" id="SSF54695">
    <property type="entry name" value="POZ domain"/>
    <property type="match status" value="1"/>
</dbReference>
<feature type="domain" description="BTB" evidence="5">
    <location>
        <begin position="28"/>
        <end position="96"/>
    </location>
</feature>
<dbReference type="InterPro" id="IPR000210">
    <property type="entry name" value="BTB/POZ_dom"/>
</dbReference>
<feature type="domain" description="NPH3" evidence="6">
    <location>
        <begin position="377"/>
        <end position="430"/>
    </location>
</feature>
<dbReference type="PANTHER" id="PTHR32370">
    <property type="entry name" value="OS12G0117600 PROTEIN"/>
    <property type="match status" value="1"/>
</dbReference>
<feature type="region of interest" description="Disordered" evidence="4">
    <location>
        <begin position="440"/>
        <end position="467"/>
    </location>
</feature>
<evidence type="ECO:0000259" key="5">
    <source>
        <dbReference type="PROSITE" id="PS50097"/>
    </source>
</evidence>
<comment type="similarity">
    <text evidence="3">Belongs to the NPH3 family.</text>
</comment>
<dbReference type="Gene3D" id="3.30.710.10">
    <property type="entry name" value="Potassium Channel Kv1.1, Chain A"/>
    <property type="match status" value="1"/>
</dbReference>
<evidence type="ECO:0000259" key="6">
    <source>
        <dbReference type="PROSITE" id="PS51649"/>
    </source>
</evidence>
<comment type="caution">
    <text evidence="7">The sequence shown here is derived from an EMBL/GenBank/DDBJ whole genome shotgun (WGS) entry which is preliminary data.</text>
</comment>
<dbReference type="Pfam" id="PF03000">
    <property type="entry name" value="NPH3"/>
    <property type="match status" value="2"/>
</dbReference>
<dbReference type="Pfam" id="PF00651">
    <property type="entry name" value="BTB"/>
    <property type="match status" value="1"/>
</dbReference>
<dbReference type="PROSITE" id="PS50097">
    <property type="entry name" value="BTB"/>
    <property type="match status" value="1"/>
</dbReference>
<evidence type="ECO:0000256" key="1">
    <source>
        <dbReference type="ARBA" id="ARBA00004906"/>
    </source>
</evidence>
<accession>A0ABQ7KV02</accession>
<gene>
    <name evidence="7" type="primary">A10p031600.1_BraROA</name>
    <name evidence="7" type="ORF">IGI04_041499</name>
</gene>
<dbReference type="SMART" id="SM00225">
    <property type="entry name" value="BTB"/>
    <property type="match status" value="1"/>
</dbReference>
<name>A0ABQ7KV02_BRACM</name>
<feature type="domain" description="NPH3" evidence="6">
    <location>
        <begin position="207"/>
        <end position="367"/>
    </location>
</feature>
<evidence type="ECO:0000256" key="2">
    <source>
        <dbReference type="ARBA" id="ARBA00022786"/>
    </source>
</evidence>
<evidence type="ECO:0000313" key="7">
    <source>
        <dbReference type="EMBL" id="KAG5376903.1"/>
    </source>
</evidence>
<evidence type="ECO:0000313" key="8">
    <source>
        <dbReference type="Proteomes" id="UP000823674"/>
    </source>
</evidence>
<dbReference type="PROSITE" id="PS51649">
    <property type="entry name" value="NPH3"/>
    <property type="match status" value="2"/>
</dbReference>
<reference evidence="7 8" key="1">
    <citation type="submission" date="2021-03" db="EMBL/GenBank/DDBJ databases">
        <authorList>
            <person name="King G.J."/>
            <person name="Bancroft I."/>
            <person name="Baten A."/>
            <person name="Bloomfield J."/>
            <person name="Borpatragohain P."/>
            <person name="He Z."/>
            <person name="Irish N."/>
            <person name="Irwin J."/>
            <person name="Liu K."/>
            <person name="Mauleon R.P."/>
            <person name="Moore J."/>
            <person name="Morris R."/>
            <person name="Ostergaard L."/>
            <person name="Wang B."/>
            <person name="Wells R."/>
        </authorList>
    </citation>
    <scope>NUCLEOTIDE SEQUENCE [LARGE SCALE GENOMIC DNA]</scope>
    <source>
        <strain evidence="7">R-o-18</strain>
        <tissue evidence="7">Leaf</tissue>
    </source>
</reference>
<keyword evidence="8" id="KW-1185">Reference proteome</keyword>
<dbReference type="EMBL" id="JADBGQ010000010">
    <property type="protein sequence ID" value="KAG5376903.1"/>
    <property type="molecule type" value="Genomic_DNA"/>
</dbReference>
<evidence type="ECO:0008006" key="9">
    <source>
        <dbReference type="Google" id="ProtNLM"/>
    </source>
</evidence>
<feature type="compositionally biased region" description="Polar residues" evidence="4">
    <location>
        <begin position="441"/>
        <end position="452"/>
    </location>
</feature>
<evidence type="ECO:0000256" key="4">
    <source>
        <dbReference type="SAM" id="MobiDB-lite"/>
    </source>
</evidence>
<dbReference type="InterPro" id="IPR027356">
    <property type="entry name" value="NPH3_dom"/>
</dbReference>
<dbReference type="InterPro" id="IPR011333">
    <property type="entry name" value="SKP1/BTB/POZ_sf"/>
</dbReference>